<comment type="similarity">
    <text evidence="2">Belongs to the CEMIP family.</text>
</comment>
<protein>
    <recommendedName>
        <fullName evidence="8">G8 domain-containing protein</fullName>
    </recommendedName>
</protein>
<feature type="domain" description="G8" evidence="8">
    <location>
        <begin position="36"/>
        <end position="156"/>
    </location>
</feature>
<dbReference type="Pfam" id="PF24605">
    <property type="entry name" value="CEMIP_X"/>
    <property type="match status" value="1"/>
</dbReference>
<evidence type="ECO:0000256" key="2">
    <source>
        <dbReference type="ARBA" id="ARBA00007586"/>
    </source>
</evidence>
<keyword evidence="5" id="KW-0325">Glycoprotein</keyword>
<dbReference type="AlphaFoldDB" id="A0A8W8MWE8"/>
<comment type="subcellular location">
    <subcellularLocation>
        <location evidence="1">Cell membrane</location>
    </subcellularLocation>
</comment>
<evidence type="ECO:0000256" key="4">
    <source>
        <dbReference type="ARBA" id="ARBA00022801"/>
    </source>
</evidence>
<dbReference type="PROSITE" id="PS51257">
    <property type="entry name" value="PROKAR_LIPOPROTEIN"/>
    <property type="match status" value="1"/>
</dbReference>
<evidence type="ECO:0000256" key="1">
    <source>
        <dbReference type="ARBA" id="ARBA00004236"/>
    </source>
</evidence>
<keyword evidence="3" id="KW-1003">Cell membrane</keyword>
<dbReference type="EnsemblMetazoa" id="G349.1">
    <property type="protein sequence ID" value="G349.1:cds"/>
    <property type="gene ID" value="G349"/>
</dbReference>
<dbReference type="PANTHER" id="PTHR15535:SF17">
    <property type="entry name" value="TRANSMEMBRANE PROTEIN"/>
    <property type="match status" value="1"/>
</dbReference>
<evidence type="ECO:0000259" key="8">
    <source>
        <dbReference type="PROSITE" id="PS51484"/>
    </source>
</evidence>
<evidence type="ECO:0000256" key="6">
    <source>
        <dbReference type="ARBA" id="ARBA00023295"/>
    </source>
</evidence>
<proteinExistence type="inferred from homology"/>
<dbReference type="OrthoDB" id="120976at2759"/>
<keyword evidence="10" id="KW-1185">Reference proteome</keyword>
<evidence type="ECO:0000313" key="10">
    <source>
        <dbReference type="Proteomes" id="UP000005408"/>
    </source>
</evidence>
<reference evidence="9" key="1">
    <citation type="submission" date="2022-08" db="UniProtKB">
        <authorList>
            <consortium name="EnsemblMetazoa"/>
        </authorList>
    </citation>
    <scope>IDENTIFICATION</scope>
    <source>
        <strain evidence="9">05x7-T-G4-1.051#20</strain>
    </source>
</reference>
<dbReference type="InterPro" id="IPR052252">
    <property type="entry name" value="CEMIP/CEMIP2"/>
</dbReference>
<dbReference type="SMART" id="SM01225">
    <property type="entry name" value="G8"/>
    <property type="match status" value="1"/>
</dbReference>
<sequence length="1074" mass="119614">MGATRTALLSTALCFTLVLSACPDQDSNLKPWSEASSWPSQHVPAENAEVVINFPVLLDTTPPELFSIEIQDGGKLVWSSGGDYSLRLKHILIQSGGEMHIGSEDCQFSRKAKITLLGEPGERNIHHLGEKFIGVKAGGTLELHGKDKRSWTKLTKTAPKYDPTLAEIYKHKDNSPTKTAGVYLYHFKVTVPENFDFVNDQGVFVGGNIHRKISYFAQDKVDTSITDLTDFINGIPDGDIFAIATQKNFLNTADVSALYTAIDALGATSFKTATADDAYVAIGLKGNTESVQEKLGGDSSGGSDYNEASVVYVVPNIEREIKVTSSNHQVEEFLSFTEFDVINTYLTRPIIQVHDDITNDWNVGDEIFITSTDYRWDQVEDFTIIECSDCPPKFIRLDHSLKYTHYGDVYKRVDMRAEVGLKTRYIHITSEVSDGNSNGGHVKFLKGFKRVAVEGTELTNLGDPLNLGRYPLHYHMCFDLANTTLYPHPTYLRKNSIHHTQFRCITIHGTQSAVLTDNVCYNSVGHGFFLEDGGEKNVTFHGNLGLGQRRFVGTTVLGTTGAIPADKDEGPATYWITNPLTTMVNNVAAGGEGMGFWYIYPEKPTGPSADKNFMQPGEAQHTPITKFKNNSCHSYEICIFVDNVLEENLEFGGYNHYNPKVNPLDPNSAPSPAVFEDLTAYKCTEQNLWIRASPAVVRRASLSDSRFGAFLVREEAHWQQFEDSVIIGLSDNVGENLAFRNSDITGYRFAKGPIDLRNTWFGGFNSTSERTATAIGNDVCMNHCHPRNSLFDIMFDFDDGPGKRFLFWNCTTRSADKDSIFALRDMRQAVSAGDVTIVTNKPFLLTDNCKVRSSWNAAYCPYTYGEVFVSYTDRLTIDMSVYRTDGVYPNLPSIKMDEEKHFLSILGGSHSYLVRIHGSVPSVTNFDAEAISKSQFVLVAFCVPRNAEIIFEYRMENLLKREVRAVTSRQAVVDDQKLGTYFYDSTNGVVFFKLTHDVDYKSGEQNHCPNNVCPRARVRVMSGDLTDSNCVNRFTAVEEYMQTSSGTPGSDISVLPATYTNPPENVGHGPNYPF</sequence>
<dbReference type="Pfam" id="PF24606">
    <property type="entry name" value="CEMIP_beta-hel"/>
    <property type="match status" value="1"/>
</dbReference>
<keyword evidence="4" id="KW-0378">Hydrolase</keyword>
<keyword evidence="7" id="KW-0732">Signal</keyword>
<feature type="signal peptide" evidence="7">
    <location>
        <begin position="1"/>
        <end position="20"/>
    </location>
</feature>
<keyword evidence="6" id="KW-0326">Glycosidase</keyword>
<name>A0A8W8MWE8_MAGGI</name>
<dbReference type="GO" id="GO:0005886">
    <property type="term" value="C:plasma membrane"/>
    <property type="evidence" value="ECO:0007669"/>
    <property type="project" value="UniProtKB-SubCell"/>
</dbReference>
<evidence type="ECO:0000256" key="3">
    <source>
        <dbReference type="ARBA" id="ARBA00022475"/>
    </source>
</evidence>
<dbReference type="InterPro" id="IPR055400">
    <property type="entry name" value="CEMIP_X"/>
</dbReference>
<dbReference type="InterPro" id="IPR019316">
    <property type="entry name" value="G8_domain"/>
</dbReference>
<dbReference type="PROSITE" id="PS51484">
    <property type="entry name" value="G8"/>
    <property type="match status" value="1"/>
</dbReference>
<evidence type="ECO:0000256" key="7">
    <source>
        <dbReference type="SAM" id="SignalP"/>
    </source>
</evidence>
<dbReference type="Proteomes" id="UP000005408">
    <property type="component" value="Unassembled WGS sequence"/>
</dbReference>
<dbReference type="Pfam" id="PF10162">
    <property type="entry name" value="G8"/>
    <property type="match status" value="1"/>
</dbReference>
<dbReference type="PANTHER" id="PTHR15535">
    <property type="entry name" value="TRANSMEMBRANE PROTEIN 2-RELATED"/>
    <property type="match status" value="1"/>
</dbReference>
<dbReference type="GO" id="GO:0016798">
    <property type="term" value="F:hydrolase activity, acting on glycosyl bonds"/>
    <property type="evidence" value="ECO:0007669"/>
    <property type="project" value="UniProtKB-KW"/>
</dbReference>
<dbReference type="OMA" id="RYIHITS"/>
<dbReference type="SUPFAM" id="SSF51126">
    <property type="entry name" value="Pectin lyase-like"/>
    <property type="match status" value="1"/>
</dbReference>
<dbReference type="InterPro" id="IPR011050">
    <property type="entry name" value="Pectin_lyase_fold/virulence"/>
</dbReference>
<keyword evidence="3" id="KW-0472">Membrane</keyword>
<accession>A0A8W8MWE8</accession>
<evidence type="ECO:0000313" key="9">
    <source>
        <dbReference type="EnsemblMetazoa" id="G349.1:cds"/>
    </source>
</evidence>
<feature type="chain" id="PRO_5036449702" description="G8 domain-containing protein" evidence="7">
    <location>
        <begin position="21"/>
        <end position="1074"/>
    </location>
</feature>
<evidence type="ECO:0000256" key="5">
    <source>
        <dbReference type="ARBA" id="ARBA00023180"/>
    </source>
</evidence>
<dbReference type="InterPro" id="IPR055401">
    <property type="entry name" value="CEMIP_beta-hel_dom"/>
</dbReference>
<organism evidence="9 10">
    <name type="scientific">Magallana gigas</name>
    <name type="common">Pacific oyster</name>
    <name type="synonym">Crassostrea gigas</name>
    <dbReference type="NCBI Taxonomy" id="29159"/>
    <lineage>
        <taxon>Eukaryota</taxon>
        <taxon>Metazoa</taxon>
        <taxon>Spiralia</taxon>
        <taxon>Lophotrochozoa</taxon>
        <taxon>Mollusca</taxon>
        <taxon>Bivalvia</taxon>
        <taxon>Autobranchia</taxon>
        <taxon>Pteriomorphia</taxon>
        <taxon>Ostreida</taxon>
        <taxon>Ostreoidea</taxon>
        <taxon>Ostreidae</taxon>
        <taxon>Magallana</taxon>
    </lineage>
</organism>